<keyword evidence="3" id="KW-1185">Reference proteome</keyword>
<reference evidence="2 3" key="1">
    <citation type="journal article" date="2012" name="Science">
        <title>The Paleozoic origin of enzymatic lignin decomposition reconstructed from 31 fungal genomes.</title>
        <authorList>
            <person name="Floudas D."/>
            <person name="Binder M."/>
            <person name="Riley R."/>
            <person name="Barry K."/>
            <person name="Blanchette R.A."/>
            <person name="Henrissat B."/>
            <person name="Martinez A.T."/>
            <person name="Otillar R."/>
            <person name="Spatafora J.W."/>
            <person name="Yadav J.S."/>
            <person name="Aerts A."/>
            <person name="Benoit I."/>
            <person name="Boyd A."/>
            <person name="Carlson A."/>
            <person name="Copeland A."/>
            <person name="Coutinho P.M."/>
            <person name="de Vries R.P."/>
            <person name="Ferreira P."/>
            <person name="Findley K."/>
            <person name="Foster B."/>
            <person name="Gaskell J."/>
            <person name="Glotzer D."/>
            <person name="Gorecki P."/>
            <person name="Heitman J."/>
            <person name="Hesse C."/>
            <person name="Hori C."/>
            <person name="Igarashi K."/>
            <person name="Jurgens J.A."/>
            <person name="Kallen N."/>
            <person name="Kersten P."/>
            <person name="Kohler A."/>
            <person name="Kuees U."/>
            <person name="Kumar T.K.A."/>
            <person name="Kuo A."/>
            <person name="LaButti K."/>
            <person name="Larrondo L.F."/>
            <person name="Lindquist E."/>
            <person name="Ling A."/>
            <person name="Lombard V."/>
            <person name="Lucas S."/>
            <person name="Lundell T."/>
            <person name="Martin R."/>
            <person name="McLaughlin D.J."/>
            <person name="Morgenstern I."/>
            <person name="Morin E."/>
            <person name="Murat C."/>
            <person name="Nagy L.G."/>
            <person name="Nolan M."/>
            <person name="Ohm R.A."/>
            <person name="Patyshakuliyeva A."/>
            <person name="Rokas A."/>
            <person name="Ruiz-Duenas F.J."/>
            <person name="Sabat G."/>
            <person name="Salamov A."/>
            <person name="Samejima M."/>
            <person name="Schmutz J."/>
            <person name="Slot J.C."/>
            <person name="St John F."/>
            <person name="Stenlid J."/>
            <person name="Sun H."/>
            <person name="Sun S."/>
            <person name="Syed K."/>
            <person name="Tsang A."/>
            <person name="Wiebenga A."/>
            <person name="Young D."/>
            <person name="Pisabarro A."/>
            <person name="Eastwood D.C."/>
            <person name="Martin F."/>
            <person name="Cullen D."/>
            <person name="Grigoriev I.V."/>
            <person name="Hibbett D.S."/>
        </authorList>
    </citation>
    <scope>NUCLEOTIDE SEQUENCE [LARGE SCALE GENOMIC DNA]</scope>
    <source>
        <strain evidence="2 3">MD-104</strain>
    </source>
</reference>
<evidence type="ECO:0000313" key="3">
    <source>
        <dbReference type="Proteomes" id="UP000218811"/>
    </source>
</evidence>
<evidence type="ECO:0008006" key="4">
    <source>
        <dbReference type="Google" id="ProtNLM"/>
    </source>
</evidence>
<evidence type="ECO:0000256" key="1">
    <source>
        <dbReference type="SAM" id="Phobius"/>
    </source>
</evidence>
<organism evidence="2 3">
    <name type="scientific">Wolfiporia cocos (strain MD-104)</name>
    <name type="common">Brown rot fungus</name>
    <dbReference type="NCBI Taxonomy" id="742152"/>
    <lineage>
        <taxon>Eukaryota</taxon>
        <taxon>Fungi</taxon>
        <taxon>Dikarya</taxon>
        <taxon>Basidiomycota</taxon>
        <taxon>Agaricomycotina</taxon>
        <taxon>Agaricomycetes</taxon>
        <taxon>Polyporales</taxon>
        <taxon>Phaeolaceae</taxon>
        <taxon>Wolfiporia</taxon>
    </lineage>
</organism>
<keyword evidence="1" id="KW-0812">Transmembrane</keyword>
<sequence length="139" mass="15776">MESHSVHAADVTVWLRYIGGTPKVDLVKYELLVVGEGVVILELWFIGLVIDESVSFSLWAVYVVTTVVLVAVDTKELSGWVFEADKEVFCDAICHVFWAFKPTWKLRWSPQMFDDAIGDSVVGHCWACTWWETSAEMDD</sequence>
<keyword evidence="1" id="KW-0472">Membrane</keyword>
<evidence type="ECO:0000313" key="2">
    <source>
        <dbReference type="EMBL" id="PCH44710.1"/>
    </source>
</evidence>
<gene>
    <name evidence="2" type="ORF">WOLCODRAFT_19103</name>
</gene>
<dbReference type="AlphaFoldDB" id="A0A2H3JRB6"/>
<name>A0A2H3JRB6_WOLCO</name>
<protein>
    <recommendedName>
        <fullName evidence="4">Transmembrane protein</fullName>
    </recommendedName>
</protein>
<feature type="transmembrane region" description="Helical" evidence="1">
    <location>
        <begin position="56"/>
        <end position="72"/>
    </location>
</feature>
<dbReference type="Proteomes" id="UP000218811">
    <property type="component" value="Unassembled WGS sequence"/>
</dbReference>
<feature type="transmembrane region" description="Helical" evidence="1">
    <location>
        <begin position="31"/>
        <end position="50"/>
    </location>
</feature>
<keyword evidence="1" id="KW-1133">Transmembrane helix</keyword>
<dbReference type="EMBL" id="KB468168">
    <property type="protein sequence ID" value="PCH44710.1"/>
    <property type="molecule type" value="Genomic_DNA"/>
</dbReference>
<accession>A0A2H3JRB6</accession>
<proteinExistence type="predicted"/>